<sequence length="210" mass="22694">MAAAGASAACIEIVRGRAADDPTGHGRTKTIAGIVVETGEMIDVMADVPMTAAMTATGMTDDTTAKGRAGEVMEHMISIARVAEREGVSPKRIGGEEMPVFLNPRRCFSSLGLFLVFVIPIHLLSSSYHTINKKQERLGYAVEVCSILVVEEEDWFARFVSGLLLFSCSLLFFLSISFCSVFSSRHHVCIVALRLYVSGKAIYVGDLARG</sequence>
<dbReference type="AlphaFoldDB" id="A0A1Y1YTF3"/>
<evidence type="ECO:0000313" key="2">
    <source>
        <dbReference type="EMBL" id="ORY01291.1"/>
    </source>
</evidence>
<organism evidence="2 3">
    <name type="scientific">Clohesyomyces aquaticus</name>
    <dbReference type="NCBI Taxonomy" id="1231657"/>
    <lineage>
        <taxon>Eukaryota</taxon>
        <taxon>Fungi</taxon>
        <taxon>Dikarya</taxon>
        <taxon>Ascomycota</taxon>
        <taxon>Pezizomycotina</taxon>
        <taxon>Dothideomycetes</taxon>
        <taxon>Pleosporomycetidae</taxon>
        <taxon>Pleosporales</taxon>
        <taxon>Lindgomycetaceae</taxon>
        <taxon>Clohesyomyces</taxon>
    </lineage>
</organism>
<reference evidence="2 3" key="1">
    <citation type="submission" date="2016-07" db="EMBL/GenBank/DDBJ databases">
        <title>Pervasive Adenine N6-methylation of Active Genes in Fungi.</title>
        <authorList>
            <consortium name="DOE Joint Genome Institute"/>
            <person name="Mondo S.J."/>
            <person name="Dannebaum R.O."/>
            <person name="Kuo R.C."/>
            <person name="Labutti K."/>
            <person name="Haridas S."/>
            <person name="Kuo A."/>
            <person name="Salamov A."/>
            <person name="Ahrendt S.R."/>
            <person name="Lipzen A."/>
            <person name="Sullivan W."/>
            <person name="Andreopoulos W.B."/>
            <person name="Clum A."/>
            <person name="Lindquist E."/>
            <person name="Daum C."/>
            <person name="Ramamoorthy G.K."/>
            <person name="Gryganskyi A."/>
            <person name="Culley D."/>
            <person name="Magnuson J.K."/>
            <person name="James T.Y."/>
            <person name="O'Malley M.A."/>
            <person name="Stajich J.E."/>
            <person name="Spatafora J.W."/>
            <person name="Visel A."/>
            <person name="Grigoriev I.V."/>
        </authorList>
    </citation>
    <scope>NUCLEOTIDE SEQUENCE [LARGE SCALE GENOMIC DNA]</scope>
    <source>
        <strain evidence="2 3">CBS 115471</strain>
    </source>
</reference>
<feature type="transmembrane region" description="Helical" evidence="1">
    <location>
        <begin position="107"/>
        <end position="125"/>
    </location>
</feature>
<accession>A0A1Y1YTF3</accession>
<evidence type="ECO:0000313" key="3">
    <source>
        <dbReference type="Proteomes" id="UP000193144"/>
    </source>
</evidence>
<keyword evidence="1" id="KW-0472">Membrane</keyword>
<proteinExistence type="predicted"/>
<evidence type="ECO:0000256" key="1">
    <source>
        <dbReference type="SAM" id="Phobius"/>
    </source>
</evidence>
<keyword evidence="1" id="KW-1133">Transmembrane helix</keyword>
<dbReference type="EMBL" id="MCFA01000172">
    <property type="protein sequence ID" value="ORY01291.1"/>
    <property type="molecule type" value="Genomic_DNA"/>
</dbReference>
<dbReference type="Proteomes" id="UP000193144">
    <property type="component" value="Unassembled WGS sequence"/>
</dbReference>
<keyword evidence="3" id="KW-1185">Reference proteome</keyword>
<gene>
    <name evidence="2" type="ORF">BCR34DRAFT_99683</name>
</gene>
<name>A0A1Y1YTF3_9PLEO</name>
<comment type="caution">
    <text evidence="2">The sequence shown here is derived from an EMBL/GenBank/DDBJ whole genome shotgun (WGS) entry which is preliminary data.</text>
</comment>
<feature type="transmembrane region" description="Helical" evidence="1">
    <location>
        <begin position="155"/>
        <end position="176"/>
    </location>
</feature>
<keyword evidence="1" id="KW-0812">Transmembrane</keyword>
<protein>
    <submittedName>
        <fullName evidence="2">Uncharacterized protein</fullName>
    </submittedName>
</protein>